<reference evidence="2" key="1">
    <citation type="journal article" date="2019" name="Int. J. Syst. Evol. Microbiol.">
        <title>The Global Catalogue of Microorganisms (GCM) 10K type strain sequencing project: providing services to taxonomists for standard genome sequencing and annotation.</title>
        <authorList>
            <consortium name="The Broad Institute Genomics Platform"/>
            <consortium name="The Broad Institute Genome Sequencing Center for Infectious Disease"/>
            <person name="Wu L."/>
            <person name="Ma J."/>
        </authorList>
    </citation>
    <scope>NUCLEOTIDE SEQUENCE [LARGE SCALE GENOMIC DNA]</scope>
    <source>
        <strain evidence="2">CGMCC 4.7371</strain>
    </source>
</reference>
<dbReference type="EMBL" id="BMNI01000001">
    <property type="protein sequence ID" value="GGO86667.1"/>
    <property type="molecule type" value="Genomic_DNA"/>
</dbReference>
<dbReference type="Proteomes" id="UP000655410">
    <property type="component" value="Unassembled WGS sequence"/>
</dbReference>
<comment type="caution">
    <text evidence="1">The sequence shown here is derived from an EMBL/GenBank/DDBJ whole genome shotgun (WGS) entry which is preliminary data.</text>
</comment>
<name>A0ABQ2NC74_9ACTN</name>
<proteinExistence type="predicted"/>
<organism evidence="1 2">
    <name type="scientific">Nocardioides phosphati</name>
    <dbReference type="NCBI Taxonomy" id="1867775"/>
    <lineage>
        <taxon>Bacteria</taxon>
        <taxon>Bacillati</taxon>
        <taxon>Actinomycetota</taxon>
        <taxon>Actinomycetes</taxon>
        <taxon>Propionibacteriales</taxon>
        <taxon>Nocardioidaceae</taxon>
        <taxon>Nocardioides</taxon>
    </lineage>
</organism>
<evidence type="ECO:0000313" key="1">
    <source>
        <dbReference type="EMBL" id="GGO86667.1"/>
    </source>
</evidence>
<dbReference type="RefSeq" id="WP_188782788.1">
    <property type="nucleotide sequence ID" value="NZ_BMNI01000001.1"/>
</dbReference>
<gene>
    <name evidence="1" type="ORF">GCM10011584_09530</name>
</gene>
<keyword evidence="2" id="KW-1185">Reference proteome</keyword>
<evidence type="ECO:0008006" key="3">
    <source>
        <dbReference type="Google" id="ProtNLM"/>
    </source>
</evidence>
<accession>A0ABQ2NC74</accession>
<protein>
    <recommendedName>
        <fullName evidence="3">Helix-turn-helix domain-containing protein</fullName>
    </recommendedName>
</protein>
<sequence length="161" mass="18046">MARDHARIYVSIWDNPDFIRLPSAAQHAYLMLGSQKGVSYCGVVDYVPGRMLRNATDLTEPKLRAAVKTLARDKFVVVDQGTQELLIRSFIRHDNILARKNMGIACAKAIGKVHSQDVRDALMHELARLYAEDPSREGWAGFKSHDPIAFDMACAMALDME</sequence>
<evidence type="ECO:0000313" key="2">
    <source>
        <dbReference type="Proteomes" id="UP000655410"/>
    </source>
</evidence>